<dbReference type="Pfam" id="PF14398">
    <property type="entry name" value="ATPgrasp_YheCD"/>
    <property type="match status" value="1"/>
</dbReference>
<dbReference type="Gene3D" id="3.30.470.20">
    <property type="entry name" value="ATP-grasp fold, B domain"/>
    <property type="match status" value="1"/>
</dbReference>
<sequence>MLMMKPPALAFVTRAPREYVSAFRQILLLCTGQPNPFGPRICAPGGSADVPVVLLPENARPHAGEKFAGLTLRGEAALFPPPRRAYVSLAPPLTREEQRLVSRLKRSGTDLFGGPLPDKKTVHDLLARTGQADDLLPYRRPLTTLRDLEVWPFPSAVVKPRSGSRGRGVRLATLSPPYILWGQDTGGLPLRKTYREKEDLLAALVPDFGRAFLEEPLPLHTPDGRPYDVRVILLRRKPYAEKPFLLACVVRLGLRGRFTANLHTGGTPLAPEEFRRRYPELWTAEQAERLRKAAERVGTLVFRLFPRAWEVGMDFGFRATGEPVLLEVNGTPGRRSLRALGADLPARRLAGLVRLGLSPRTKERYPER</sequence>
<dbReference type="AlphaFoldDB" id="A0A2T5GAH8"/>
<dbReference type="InterPro" id="IPR026838">
    <property type="entry name" value="YheC/D"/>
</dbReference>
<proteinExistence type="predicted"/>
<protein>
    <recommendedName>
        <fullName evidence="3">ATP-grasp domain-containing protein</fullName>
    </recommendedName>
</protein>
<gene>
    <name evidence="1" type="ORF">BLITH_0265</name>
</gene>
<reference evidence="1 2" key="1">
    <citation type="submission" date="2017-08" db="EMBL/GenBank/DDBJ databases">
        <title>Burning lignite coal seam in the remote Altai Mountains harbors a hydrogen-driven thermophilic microbial community.</title>
        <authorList>
            <person name="Kadnikov V.V."/>
            <person name="Mardanov A.V."/>
            <person name="Ivasenko D."/>
            <person name="Beletsky A.V."/>
            <person name="Karnachuk O.V."/>
            <person name="Ravin N.V."/>
        </authorList>
    </citation>
    <scope>NUCLEOTIDE SEQUENCE [LARGE SCALE GENOMIC DNA]</scope>
    <source>
        <strain evidence="1">AL31</strain>
    </source>
</reference>
<name>A0A2T5GAH8_9BACL</name>
<comment type="caution">
    <text evidence="1">The sequence shown here is derived from an EMBL/GenBank/DDBJ whole genome shotgun (WGS) entry which is preliminary data.</text>
</comment>
<accession>A0A2T5GAH8</accession>
<evidence type="ECO:0000313" key="2">
    <source>
        <dbReference type="Proteomes" id="UP000244016"/>
    </source>
</evidence>
<evidence type="ECO:0000313" key="1">
    <source>
        <dbReference type="EMBL" id="PTQ53185.1"/>
    </source>
</evidence>
<evidence type="ECO:0008006" key="3">
    <source>
        <dbReference type="Google" id="ProtNLM"/>
    </source>
</evidence>
<organism evidence="1 2">
    <name type="scientific">Brockia lithotrophica</name>
    <dbReference type="NCBI Taxonomy" id="933949"/>
    <lineage>
        <taxon>Bacteria</taxon>
        <taxon>Bacillati</taxon>
        <taxon>Bacillota</taxon>
        <taxon>Bacilli</taxon>
        <taxon>Bacillales</taxon>
        <taxon>Bacillales Family X. Incertae Sedis</taxon>
        <taxon>Brockia</taxon>
    </lineage>
</organism>
<dbReference type="EMBL" id="PEBW01000001">
    <property type="protein sequence ID" value="PTQ53185.1"/>
    <property type="molecule type" value="Genomic_DNA"/>
</dbReference>
<dbReference type="SUPFAM" id="SSF56059">
    <property type="entry name" value="Glutathione synthetase ATP-binding domain-like"/>
    <property type="match status" value="1"/>
</dbReference>
<dbReference type="Proteomes" id="UP000244016">
    <property type="component" value="Unassembled WGS sequence"/>
</dbReference>